<dbReference type="Proteomes" id="UP000594014">
    <property type="component" value="Chromosome"/>
</dbReference>
<evidence type="ECO:0000313" key="2">
    <source>
        <dbReference type="Proteomes" id="UP000594014"/>
    </source>
</evidence>
<proteinExistence type="predicted"/>
<sequence>MYKIETHLHTKLISHCGWMYPDELARVYHEGGYAAICVTDHYNRLCFDYAGIDLSGSGDKVRAFLEGYVQLKKAAEQYGILVYEGAELRFDQCDNDYLLYGFRHKLLEDPDTVMKMGIQNFIDLSRADGAVLIQAHPFRDSCIPAPAEYIDGIEIYNPNPRHDSCDHMAKAYALRHGLIQTGGSDCHRPGDQCASGILTDTLPKDSFEFAALLRSGNYRIIAE</sequence>
<dbReference type="EMBL" id="CP042469">
    <property type="protein sequence ID" value="QOX64506.1"/>
    <property type="molecule type" value="Genomic_DNA"/>
</dbReference>
<accession>A0ACD1ADK7</accession>
<name>A0ACD1ADK7_9FIRM</name>
<keyword evidence="2" id="KW-1185">Reference proteome</keyword>
<evidence type="ECO:0000313" key="1">
    <source>
        <dbReference type="EMBL" id="QOX64506.1"/>
    </source>
</evidence>
<gene>
    <name evidence="1" type="ORF">FRZ06_14730</name>
</gene>
<organism evidence="1 2">
    <name type="scientific">Anoxybacterium hadale</name>
    <dbReference type="NCBI Taxonomy" id="3408580"/>
    <lineage>
        <taxon>Bacteria</taxon>
        <taxon>Bacillati</taxon>
        <taxon>Bacillota</taxon>
        <taxon>Clostridia</taxon>
        <taxon>Peptostreptococcales</taxon>
        <taxon>Anaerovoracaceae</taxon>
        <taxon>Anoxybacterium</taxon>
    </lineage>
</organism>
<protein>
    <submittedName>
        <fullName evidence="1">PHP domain-containing protein</fullName>
    </submittedName>
</protein>
<reference evidence="1" key="1">
    <citation type="submission" date="2019-08" db="EMBL/GenBank/DDBJ databases">
        <title>Genome sequence of Clostridiales bacterium MT110.</title>
        <authorList>
            <person name="Cao J."/>
        </authorList>
    </citation>
    <scope>NUCLEOTIDE SEQUENCE</scope>
    <source>
        <strain evidence="1">MT110</strain>
    </source>
</reference>